<keyword evidence="3" id="KW-1185">Reference proteome</keyword>
<feature type="region of interest" description="Disordered" evidence="1">
    <location>
        <begin position="1"/>
        <end position="109"/>
    </location>
</feature>
<feature type="compositionally biased region" description="Basic and acidic residues" evidence="1">
    <location>
        <begin position="61"/>
        <end position="73"/>
    </location>
</feature>
<protein>
    <submittedName>
        <fullName evidence="2">Uncharacterized protein</fullName>
    </submittedName>
</protein>
<evidence type="ECO:0000313" key="3">
    <source>
        <dbReference type="Proteomes" id="UP000751190"/>
    </source>
</evidence>
<proteinExistence type="predicted"/>
<accession>A0A8J5XG31</accession>
<feature type="region of interest" description="Disordered" evidence="1">
    <location>
        <begin position="137"/>
        <end position="162"/>
    </location>
</feature>
<gene>
    <name evidence="2" type="ORF">KFE25_012105</name>
</gene>
<dbReference type="Proteomes" id="UP000751190">
    <property type="component" value="Unassembled WGS sequence"/>
</dbReference>
<comment type="caution">
    <text evidence="2">The sequence shown here is derived from an EMBL/GenBank/DDBJ whole genome shotgun (WGS) entry which is preliminary data.</text>
</comment>
<dbReference type="OrthoDB" id="10403009at2759"/>
<dbReference type="EMBL" id="JAGTXO010000021">
    <property type="protein sequence ID" value="KAG8462285.1"/>
    <property type="molecule type" value="Genomic_DNA"/>
</dbReference>
<organism evidence="2 3">
    <name type="scientific">Diacronema lutheri</name>
    <name type="common">Unicellular marine alga</name>
    <name type="synonym">Monochrysis lutheri</name>
    <dbReference type="NCBI Taxonomy" id="2081491"/>
    <lineage>
        <taxon>Eukaryota</taxon>
        <taxon>Haptista</taxon>
        <taxon>Haptophyta</taxon>
        <taxon>Pavlovophyceae</taxon>
        <taxon>Pavlovales</taxon>
        <taxon>Pavlovaceae</taxon>
        <taxon>Diacronema</taxon>
    </lineage>
</organism>
<dbReference type="AlphaFoldDB" id="A0A8J5XG31"/>
<evidence type="ECO:0000313" key="2">
    <source>
        <dbReference type="EMBL" id="KAG8462285.1"/>
    </source>
</evidence>
<sequence length="162" mass="17051">MAHRNNDIFGTAVEAPRRAPSSYRPTDSDIFSARENSQRSGASAIKTVFPGTSGDAARATPRGDHGRSIHDSNLDLGGGYGNAARDHGRPSVVPKHAVQENDKAAGTRGPSVLVKQTDSHNIFGGASALREVNQPAVPSTAGMTGKERRNTIAAWRNGKPAQ</sequence>
<reference evidence="2" key="1">
    <citation type="submission" date="2021-05" db="EMBL/GenBank/DDBJ databases">
        <title>The genome of the haptophyte Pavlova lutheri (Diacronema luteri, Pavlovales) - a model for lipid biosynthesis in eukaryotic algae.</title>
        <authorList>
            <person name="Hulatt C.J."/>
            <person name="Posewitz M.C."/>
        </authorList>
    </citation>
    <scope>NUCLEOTIDE SEQUENCE</scope>
    <source>
        <strain evidence="2">NIVA-4/92</strain>
    </source>
</reference>
<evidence type="ECO:0000256" key="1">
    <source>
        <dbReference type="SAM" id="MobiDB-lite"/>
    </source>
</evidence>
<name>A0A8J5XG31_DIALT</name>